<keyword evidence="3" id="KW-1185">Reference proteome</keyword>
<dbReference type="EMBL" id="JAAALK010000283">
    <property type="protein sequence ID" value="KAG8074234.1"/>
    <property type="molecule type" value="Genomic_DNA"/>
</dbReference>
<proteinExistence type="predicted"/>
<organism evidence="2 3">
    <name type="scientific">Zizania palustris</name>
    <name type="common">Northern wild rice</name>
    <dbReference type="NCBI Taxonomy" id="103762"/>
    <lineage>
        <taxon>Eukaryota</taxon>
        <taxon>Viridiplantae</taxon>
        <taxon>Streptophyta</taxon>
        <taxon>Embryophyta</taxon>
        <taxon>Tracheophyta</taxon>
        <taxon>Spermatophyta</taxon>
        <taxon>Magnoliopsida</taxon>
        <taxon>Liliopsida</taxon>
        <taxon>Poales</taxon>
        <taxon>Poaceae</taxon>
        <taxon>BOP clade</taxon>
        <taxon>Oryzoideae</taxon>
        <taxon>Oryzeae</taxon>
        <taxon>Zizaniinae</taxon>
        <taxon>Zizania</taxon>
    </lineage>
</organism>
<comment type="caution">
    <text evidence="2">The sequence shown here is derived from an EMBL/GenBank/DDBJ whole genome shotgun (WGS) entry which is preliminary data.</text>
</comment>
<evidence type="ECO:0000256" key="1">
    <source>
        <dbReference type="SAM" id="MobiDB-lite"/>
    </source>
</evidence>
<accession>A0A8J5SXS2</accession>
<dbReference type="Proteomes" id="UP000729402">
    <property type="component" value="Unassembled WGS sequence"/>
</dbReference>
<gene>
    <name evidence="2" type="ORF">GUJ93_ZPchr0006g41719</name>
</gene>
<protein>
    <submittedName>
        <fullName evidence="2">Uncharacterized protein</fullName>
    </submittedName>
</protein>
<reference evidence="2" key="2">
    <citation type="submission" date="2021-02" db="EMBL/GenBank/DDBJ databases">
        <authorList>
            <person name="Kimball J.A."/>
            <person name="Haas M.W."/>
            <person name="Macchietto M."/>
            <person name="Kono T."/>
            <person name="Duquette J."/>
            <person name="Shao M."/>
        </authorList>
    </citation>
    <scope>NUCLEOTIDE SEQUENCE</scope>
    <source>
        <tissue evidence="2">Fresh leaf tissue</tissue>
    </source>
</reference>
<name>A0A8J5SXS2_ZIZPA</name>
<feature type="region of interest" description="Disordered" evidence="1">
    <location>
        <begin position="79"/>
        <end position="110"/>
    </location>
</feature>
<evidence type="ECO:0000313" key="2">
    <source>
        <dbReference type="EMBL" id="KAG8074234.1"/>
    </source>
</evidence>
<dbReference type="AlphaFoldDB" id="A0A8J5SXS2"/>
<sequence>MPGRKQQKKPRGLHCKQVQFPRRGAQAVRDTAEHGELSPIAHMDGPLLLPLLPARSVRSHVNREQAANRRCWLGPVQEHHKGTAPNLLPCRGGQPRGPGARARWAPMAPP</sequence>
<feature type="compositionally biased region" description="Low complexity" evidence="1">
    <location>
        <begin position="89"/>
        <end position="110"/>
    </location>
</feature>
<evidence type="ECO:0000313" key="3">
    <source>
        <dbReference type="Proteomes" id="UP000729402"/>
    </source>
</evidence>
<reference evidence="2" key="1">
    <citation type="journal article" date="2021" name="bioRxiv">
        <title>Whole Genome Assembly and Annotation of Northern Wild Rice, Zizania palustris L., Supports a Whole Genome Duplication in the Zizania Genus.</title>
        <authorList>
            <person name="Haas M."/>
            <person name="Kono T."/>
            <person name="Macchietto M."/>
            <person name="Millas R."/>
            <person name="McGilp L."/>
            <person name="Shao M."/>
            <person name="Duquette J."/>
            <person name="Hirsch C.N."/>
            <person name="Kimball J."/>
        </authorList>
    </citation>
    <scope>NUCLEOTIDE SEQUENCE</scope>
    <source>
        <tissue evidence="2">Fresh leaf tissue</tissue>
    </source>
</reference>